<accession>A0A5B9QQ21</accession>
<protein>
    <submittedName>
        <fullName evidence="2">TadE-like protein</fullName>
    </submittedName>
</protein>
<gene>
    <name evidence="2" type="ORF">UC8_16110</name>
</gene>
<dbReference type="AlphaFoldDB" id="A0A5B9QQ21"/>
<evidence type="ECO:0000313" key="2">
    <source>
        <dbReference type="EMBL" id="QEG39615.1"/>
    </source>
</evidence>
<dbReference type="EMBL" id="CP042914">
    <property type="protein sequence ID" value="QEG39615.1"/>
    <property type="molecule type" value="Genomic_DNA"/>
</dbReference>
<reference evidence="2 3" key="1">
    <citation type="submission" date="2019-08" db="EMBL/GenBank/DDBJ databases">
        <title>Deep-cultivation of Planctomycetes and their phenomic and genomic characterization uncovers novel biology.</title>
        <authorList>
            <person name="Wiegand S."/>
            <person name="Jogler M."/>
            <person name="Boedeker C."/>
            <person name="Pinto D."/>
            <person name="Vollmers J."/>
            <person name="Rivas-Marin E."/>
            <person name="Kohn T."/>
            <person name="Peeters S.H."/>
            <person name="Heuer A."/>
            <person name="Rast P."/>
            <person name="Oberbeckmann S."/>
            <person name="Bunk B."/>
            <person name="Jeske O."/>
            <person name="Meyerdierks A."/>
            <person name="Storesund J.E."/>
            <person name="Kallscheuer N."/>
            <person name="Luecker S."/>
            <person name="Lage O.M."/>
            <person name="Pohl T."/>
            <person name="Merkel B.J."/>
            <person name="Hornburger P."/>
            <person name="Mueller R.-W."/>
            <person name="Bruemmer F."/>
            <person name="Labrenz M."/>
            <person name="Spormann A.M."/>
            <person name="Op den Camp H."/>
            <person name="Overmann J."/>
            <person name="Amann R."/>
            <person name="Jetten M.S.M."/>
            <person name="Mascher T."/>
            <person name="Medema M.H."/>
            <person name="Devos D.P."/>
            <person name="Kaster A.-K."/>
            <person name="Ovreas L."/>
            <person name="Rohde M."/>
            <person name="Galperin M.Y."/>
            <person name="Jogler C."/>
        </authorList>
    </citation>
    <scope>NUCLEOTIDE SEQUENCE [LARGE SCALE GENOMIC DNA]</scope>
    <source>
        <strain evidence="2 3">UC8</strain>
    </source>
</reference>
<evidence type="ECO:0000313" key="3">
    <source>
        <dbReference type="Proteomes" id="UP000325286"/>
    </source>
</evidence>
<sequence>MQSSLKTRSGTTATELAVVLPLLVLVTLACSDFARVIQYRQLVANAARTGAHRGAMQQCTDYTRSDWEQQVRQTVVDELQHLEQFDASATVIAVESTEDLSGKQHAAVEVELPFDTMIAWPGLPSRVLLNHRAEFQHFR</sequence>
<dbReference type="OrthoDB" id="291986at2"/>
<keyword evidence="3" id="KW-1185">Reference proteome</keyword>
<feature type="domain" description="TadE-like" evidence="1">
    <location>
        <begin position="10"/>
        <end position="51"/>
    </location>
</feature>
<evidence type="ECO:0000259" key="1">
    <source>
        <dbReference type="Pfam" id="PF07811"/>
    </source>
</evidence>
<dbReference type="InterPro" id="IPR012495">
    <property type="entry name" value="TadE-like_dom"/>
</dbReference>
<dbReference type="KEGG" id="rul:UC8_16110"/>
<dbReference type="PROSITE" id="PS51257">
    <property type="entry name" value="PROKAR_LIPOPROTEIN"/>
    <property type="match status" value="1"/>
</dbReference>
<name>A0A5B9QQ21_9BACT</name>
<dbReference type="Proteomes" id="UP000325286">
    <property type="component" value="Chromosome"/>
</dbReference>
<dbReference type="Pfam" id="PF07811">
    <property type="entry name" value="TadE"/>
    <property type="match status" value="1"/>
</dbReference>
<organism evidence="2 3">
    <name type="scientific">Roseimaritima ulvae</name>
    <dbReference type="NCBI Taxonomy" id="980254"/>
    <lineage>
        <taxon>Bacteria</taxon>
        <taxon>Pseudomonadati</taxon>
        <taxon>Planctomycetota</taxon>
        <taxon>Planctomycetia</taxon>
        <taxon>Pirellulales</taxon>
        <taxon>Pirellulaceae</taxon>
        <taxon>Roseimaritima</taxon>
    </lineage>
</organism>
<dbReference type="RefSeq" id="WP_068133171.1">
    <property type="nucleotide sequence ID" value="NZ_CP042914.1"/>
</dbReference>
<proteinExistence type="predicted"/>